<dbReference type="SUPFAM" id="SSF53756">
    <property type="entry name" value="UDP-Glycosyltransferase/glycogen phosphorylase"/>
    <property type="match status" value="1"/>
</dbReference>
<gene>
    <name evidence="6" type="ORF">OLEA9_A021321</name>
</gene>
<dbReference type="AlphaFoldDB" id="A0A8S0Q4T4"/>
<dbReference type="EC" id="2.4.1.-" evidence="5"/>
<keyword evidence="3 4" id="KW-0808">Transferase</keyword>
<organism evidence="6 7">
    <name type="scientific">Olea europaea subsp. europaea</name>
    <dbReference type="NCBI Taxonomy" id="158383"/>
    <lineage>
        <taxon>Eukaryota</taxon>
        <taxon>Viridiplantae</taxon>
        <taxon>Streptophyta</taxon>
        <taxon>Embryophyta</taxon>
        <taxon>Tracheophyta</taxon>
        <taxon>Spermatophyta</taxon>
        <taxon>Magnoliopsida</taxon>
        <taxon>eudicotyledons</taxon>
        <taxon>Gunneridae</taxon>
        <taxon>Pentapetalae</taxon>
        <taxon>asterids</taxon>
        <taxon>lamiids</taxon>
        <taxon>Lamiales</taxon>
        <taxon>Oleaceae</taxon>
        <taxon>Oleeae</taxon>
        <taxon>Olea</taxon>
    </lineage>
</organism>
<evidence type="ECO:0000256" key="1">
    <source>
        <dbReference type="ARBA" id="ARBA00009995"/>
    </source>
</evidence>
<evidence type="ECO:0000256" key="3">
    <source>
        <dbReference type="ARBA" id="ARBA00022679"/>
    </source>
</evidence>
<dbReference type="CDD" id="cd03784">
    <property type="entry name" value="GT1_Gtf-like"/>
    <property type="match status" value="1"/>
</dbReference>
<dbReference type="Pfam" id="PF00201">
    <property type="entry name" value="UDPGT"/>
    <property type="match status" value="1"/>
</dbReference>
<dbReference type="OrthoDB" id="5835829at2759"/>
<sequence length="476" mass="52691">MDGSKLHVAILVSPGMGHLVPVLLLANRLATQHGVKVTVLAVTTSFSPPESHLLEIPTEKNLVDRIELPPVDISRLIKPDTKVVAQLCMMLREALPGIRSTISAMNHRPDALIVDHFGTEALPIAAEFNMAKYVYVPTGAWFTALTLYCPVLDKEIEGQYVDQEDFLKIPGCKLVRPEDVVDPMLDRNDQQYDEYVSMGTRIPQFDGILLNTWQDLDSTTLKAFKENEIWRSIVKIPVHPIGPLRRPVQPEGSKSAVIEWLDKQTNESVIFVSFGSGGMLSAQQITELAFGLELSEQKFIWVVRPPTVGAADDAFFTSKTVGSDGTPCYLPEGFSTRTGNFGLVVPMWAQQAEILNHPSVGGFMSHCGWNSTLESIRGGVPMIAWPLYAEQRLNATYLVEELGIAVRPRVLPTKKVVAREEIEKMVRTLMDDEGGKKMRENVKKLKISAENALSKGGSSYNSLSEMLKHVADKLKA</sequence>
<dbReference type="PANTHER" id="PTHR48046:SF1">
    <property type="entry name" value="GLYCOSYLTRANSFERASE-RELATED"/>
    <property type="match status" value="1"/>
</dbReference>
<dbReference type="PANTHER" id="PTHR48046">
    <property type="entry name" value="UDP-GLYCOSYLTRANSFERASE 72E1"/>
    <property type="match status" value="1"/>
</dbReference>
<dbReference type="GO" id="GO:0008194">
    <property type="term" value="F:UDP-glycosyltransferase activity"/>
    <property type="evidence" value="ECO:0007669"/>
    <property type="project" value="InterPro"/>
</dbReference>
<dbReference type="InterPro" id="IPR035595">
    <property type="entry name" value="UDP_glycos_trans_CS"/>
</dbReference>
<name>A0A8S0Q4T4_OLEEU</name>
<comment type="caution">
    <text evidence="6">The sequence shown here is derived from an EMBL/GenBank/DDBJ whole genome shotgun (WGS) entry which is preliminary data.</text>
</comment>
<evidence type="ECO:0000256" key="5">
    <source>
        <dbReference type="RuleBase" id="RU362057"/>
    </source>
</evidence>
<evidence type="ECO:0000256" key="4">
    <source>
        <dbReference type="RuleBase" id="RU003718"/>
    </source>
</evidence>
<protein>
    <recommendedName>
        <fullName evidence="5">Glycosyltransferase</fullName>
        <ecNumber evidence="5">2.4.1.-</ecNumber>
    </recommendedName>
</protein>
<proteinExistence type="inferred from homology"/>
<reference evidence="6 7" key="1">
    <citation type="submission" date="2019-12" db="EMBL/GenBank/DDBJ databases">
        <authorList>
            <person name="Alioto T."/>
            <person name="Alioto T."/>
            <person name="Gomez Garrido J."/>
        </authorList>
    </citation>
    <scope>NUCLEOTIDE SEQUENCE [LARGE SCALE GENOMIC DNA]</scope>
</reference>
<evidence type="ECO:0000313" key="7">
    <source>
        <dbReference type="Proteomes" id="UP000594638"/>
    </source>
</evidence>
<dbReference type="InterPro" id="IPR002213">
    <property type="entry name" value="UDP_glucos_trans"/>
</dbReference>
<comment type="similarity">
    <text evidence="1 4">Belongs to the UDP-glycosyltransferase family.</text>
</comment>
<dbReference type="PROSITE" id="PS00375">
    <property type="entry name" value="UDPGT"/>
    <property type="match status" value="1"/>
</dbReference>
<keyword evidence="2 4" id="KW-0328">Glycosyltransferase</keyword>
<dbReference type="EMBL" id="CACTIH010000471">
    <property type="protein sequence ID" value="CAA2960933.1"/>
    <property type="molecule type" value="Genomic_DNA"/>
</dbReference>
<dbReference type="Gramene" id="OE9A021321T1">
    <property type="protein sequence ID" value="OE9A021321C1"/>
    <property type="gene ID" value="OE9A021321"/>
</dbReference>
<accession>A0A8S0Q4T4</accession>
<dbReference type="Gene3D" id="3.40.50.2000">
    <property type="entry name" value="Glycogen Phosphorylase B"/>
    <property type="match status" value="2"/>
</dbReference>
<evidence type="ECO:0000313" key="6">
    <source>
        <dbReference type="EMBL" id="CAA2960933.1"/>
    </source>
</evidence>
<keyword evidence="7" id="KW-1185">Reference proteome</keyword>
<dbReference type="FunFam" id="3.40.50.2000:FF:000051">
    <property type="entry name" value="Glycosyltransferase"/>
    <property type="match status" value="1"/>
</dbReference>
<evidence type="ECO:0000256" key="2">
    <source>
        <dbReference type="ARBA" id="ARBA00022676"/>
    </source>
</evidence>
<dbReference type="Proteomes" id="UP000594638">
    <property type="component" value="Unassembled WGS sequence"/>
</dbReference>